<dbReference type="Proteomes" id="UP000053831">
    <property type="component" value="Unassembled WGS sequence"/>
</dbReference>
<dbReference type="EMBL" id="LGSR01000006">
    <property type="protein sequence ID" value="KOS21972.1"/>
    <property type="molecule type" value="Genomic_DNA"/>
</dbReference>
<dbReference type="AlphaFoldDB" id="A0A0N0RU09"/>
<feature type="compositionally biased region" description="Polar residues" evidence="1">
    <location>
        <begin position="27"/>
        <end position="36"/>
    </location>
</feature>
<proteinExistence type="predicted"/>
<evidence type="ECO:0000313" key="3">
    <source>
        <dbReference type="Proteomes" id="UP000053831"/>
    </source>
</evidence>
<reference evidence="2 3" key="1">
    <citation type="submission" date="2015-07" db="EMBL/GenBank/DDBJ databases">
        <title>The genome of the fungus Escovopsis weberi, a specialized disease agent of ant agriculture.</title>
        <authorList>
            <person name="de Man T.J."/>
            <person name="Stajich J.E."/>
            <person name="Kubicek C.P."/>
            <person name="Chenthamara K."/>
            <person name="Atanasova L."/>
            <person name="Druzhinina I.S."/>
            <person name="Birnbaum S."/>
            <person name="Barribeau S.M."/>
            <person name="Teiling C."/>
            <person name="Suen G."/>
            <person name="Currie C."/>
            <person name="Gerardo N.M."/>
        </authorList>
    </citation>
    <scope>NUCLEOTIDE SEQUENCE [LARGE SCALE GENOMIC DNA]</scope>
</reference>
<organism evidence="2 3">
    <name type="scientific">Escovopsis weberi</name>
    <dbReference type="NCBI Taxonomy" id="150374"/>
    <lineage>
        <taxon>Eukaryota</taxon>
        <taxon>Fungi</taxon>
        <taxon>Dikarya</taxon>
        <taxon>Ascomycota</taxon>
        <taxon>Pezizomycotina</taxon>
        <taxon>Sordariomycetes</taxon>
        <taxon>Hypocreomycetidae</taxon>
        <taxon>Hypocreales</taxon>
        <taxon>Hypocreaceae</taxon>
        <taxon>Escovopsis</taxon>
    </lineage>
</organism>
<name>A0A0N0RU09_ESCWE</name>
<gene>
    <name evidence="2" type="ORF">ESCO_002092</name>
</gene>
<accession>A0A0N0RU09</accession>
<protein>
    <submittedName>
        <fullName evidence="2">Uncharacterized protein</fullName>
    </submittedName>
</protein>
<evidence type="ECO:0000313" key="2">
    <source>
        <dbReference type="EMBL" id="KOS21972.1"/>
    </source>
</evidence>
<keyword evidence="3" id="KW-1185">Reference proteome</keyword>
<sequence>MSQPRKRRLTMSSVLDTGDHGRPRPDSASNKSTAPSSPDKRRRTSFSIDEAGLSSLSRLNSSVGPNPVLALNPSVSLGPRSPWPHAESRVQAVLDEVVDLVKARGLRQWREEAVDLFFKDFSDETPDAQLKVTETILSDEHKAMLFCKMPLKLRQHWVSRLCEPSP</sequence>
<feature type="region of interest" description="Disordered" evidence="1">
    <location>
        <begin position="1"/>
        <end position="46"/>
    </location>
</feature>
<dbReference type="STRING" id="150374.A0A0N0RU09"/>
<evidence type="ECO:0000256" key="1">
    <source>
        <dbReference type="SAM" id="MobiDB-lite"/>
    </source>
</evidence>
<dbReference type="OrthoDB" id="5307821at2759"/>
<comment type="caution">
    <text evidence="2">The sequence shown here is derived from an EMBL/GenBank/DDBJ whole genome shotgun (WGS) entry which is preliminary data.</text>
</comment>